<dbReference type="InterPro" id="IPR018060">
    <property type="entry name" value="HTH_AraC"/>
</dbReference>
<reference evidence="5 6" key="1">
    <citation type="submission" date="2016-03" db="EMBL/GenBank/DDBJ databases">
        <authorList>
            <person name="Sant'Anna F.H."/>
            <person name="Ambrosini A."/>
            <person name="Souza R."/>
            <person name="Bach E."/>
            <person name="Fernandes G."/>
            <person name="Balsanelli E."/>
            <person name="Baura V.A."/>
            <person name="Souza E.M."/>
            <person name="Passaglia L."/>
        </authorList>
    </citation>
    <scope>NUCLEOTIDE SEQUENCE [LARGE SCALE GENOMIC DNA]</scope>
    <source>
        <strain evidence="5 6">P26E</strain>
    </source>
</reference>
<protein>
    <recommendedName>
        <fullName evidence="4">HTH araC/xylS-type domain-containing protein</fullName>
    </recommendedName>
</protein>
<keyword evidence="1" id="KW-0805">Transcription regulation</keyword>
<keyword evidence="2" id="KW-0238">DNA-binding</keyword>
<dbReference type="PANTHER" id="PTHR46796">
    <property type="entry name" value="HTH-TYPE TRANSCRIPTIONAL ACTIVATOR RHAS-RELATED"/>
    <property type="match status" value="1"/>
</dbReference>
<accession>A0ABX3EGR3</accession>
<dbReference type="RefSeq" id="WP_083607021.1">
    <property type="nucleotide sequence ID" value="NZ_LVWI01000072.1"/>
</dbReference>
<dbReference type="Gene3D" id="1.10.10.60">
    <property type="entry name" value="Homeodomain-like"/>
    <property type="match status" value="1"/>
</dbReference>
<organism evidence="5 6">
    <name type="scientific">Paenibacillus helianthi</name>
    <dbReference type="NCBI Taxonomy" id="1349432"/>
    <lineage>
        <taxon>Bacteria</taxon>
        <taxon>Bacillati</taxon>
        <taxon>Bacillota</taxon>
        <taxon>Bacilli</taxon>
        <taxon>Bacillales</taxon>
        <taxon>Paenibacillaceae</taxon>
        <taxon>Paenibacillus</taxon>
    </lineage>
</organism>
<dbReference type="PANTHER" id="PTHR46796:SF13">
    <property type="entry name" value="HTH-TYPE TRANSCRIPTIONAL ACTIVATOR RHAS"/>
    <property type="match status" value="1"/>
</dbReference>
<keyword evidence="3" id="KW-0804">Transcription</keyword>
<dbReference type="EMBL" id="LVWI01000072">
    <property type="protein sequence ID" value="OKP81813.1"/>
    <property type="molecule type" value="Genomic_DNA"/>
</dbReference>
<feature type="domain" description="HTH araC/xylS-type" evidence="4">
    <location>
        <begin position="216"/>
        <end position="299"/>
    </location>
</feature>
<evidence type="ECO:0000256" key="1">
    <source>
        <dbReference type="ARBA" id="ARBA00023015"/>
    </source>
</evidence>
<dbReference type="Proteomes" id="UP000186058">
    <property type="component" value="Unassembled WGS sequence"/>
</dbReference>
<evidence type="ECO:0000259" key="4">
    <source>
        <dbReference type="PROSITE" id="PS01124"/>
    </source>
</evidence>
<dbReference type="Pfam" id="PF20240">
    <property type="entry name" value="DUF6597"/>
    <property type="match status" value="1"/>
</dbReference>
<evidence type="ECO:0000256" key="3">
    <source>
        <dbReference type="ARBA" id="ARBA00023163"/>
    </source>
</evidence>
<evidence type="ECO:0000313" key="5">
    <source>
        <dbReference type="EMBL" id="OKP81813.1"/>
    </source>
</evidence>
<proteinExistence type="predicted"/>
<dbReference type="InterPro" id="IPR050204">
    <property type="entry name" value="AraC_XylS_family_regulators"/>
</dbReference>
<evidence type="ECO:0000256" key="2">
    <source>
        <dbReference type="ARBA" id="ARBA00023125"/>
    </source>
</evidence>
<dbReference type="InterPro" id="IPR046532">
    <property type="entry name" value="DUF6597"/>
</dbReference>
<name>A0ABX3EGR3_9BACL</name>
<evidence type="ECO:0000313" key="6">
    <source>
        <dbReference type="Proteomes" id="UP000186058"/>
    </source>
</evidence>
<sequence>MLFEMEGKGYIRSMRECSQREGGAATWINVHSSCQVNAMLLRTYIPQAPLSGFVDFFWYFEGYTSPYSQELTLPDGSIELVFNLSGGKINLLDRENKGLVRAYGSSVICGPHSKSFIIDTSVKSTVLGVHFKPGGVYPFLKMPVDEVHNIHVSLDALWGVQAHVMHEKLLLTKTVDDKFQQLEKSLIKLASQPLIQHPAVHFALNEFLSLPLKRPLSDVIGQIGISHRRFIQIFKEEVGLTPKLFCRLRRFQEVLNQIDQAKNVNWLDVAMACGYYDQMHFIKDFQAFSSLNPTDYFSRQDRHHNHVGILI</sequence>
<dbReference type="SMART" id="SM00342">
    <property type="entry name" value="HTH_ARAC"/>
    <property type="match status" value="1"/>
</dbReference>
<keyword evidence="6" id="KW-1185">Reference proteome</keyword>
<gene>
    <name evidence="5" type="ORF">A3844_25190</name>
</gene>
<comment type="caution">
    <text evidence="5">The sequence shown here is derived from an EMBL/GenBank/DDBJ whole genome shotgun (WGS) entry which is preliminary data.</text>
</comment>
<dbReference type="PROSITE" id="PS01124">
    <property type="entry name" value="HTH_ARAC_FAMILY_2"/>
    <property type="match status" value="1"/>
</dbReference>
<dbReference type="Pfam" id="PF12833">
    <property type="entry name" value="HTH_18"/>
    <property type="match status" value="1"/>
</dbReference>